<evidence type="ECO:0000259" key="3">
    <source>
        <dbReference type="Pfam" id="PF17996"/>
    </source>
</evidence>
<dbReference type="InterPro" id="IPR037461">
    <property type="entry name" value="CtCE2-like_dom"/>
</dbReference>
<sequence length="357" mass="38137">MSLLRRSVVALAVAALAIMPASPALATGTATSAATSTNTGDGSPTDRNISFVGRWDTTDPTAYVPGWAGAYLRTSFTGTTVKLQQRGTISLYYSIDGGAYTYLSNVSGTVDLTPTPLESGRHTLTVSYRIVAGSYHGDAVFQGLVLDEGARTLPTRTPRQVVEFLGDSITVGQTSSQVALTSYPWLVGEQLGVRHTQIAQGGACLRELTAQESIRGIGCVGLEQRFTASSAVDGAPTWDFRRYQADVVVINLGTNDTSHGVVGADFQAGYENLLTNVREKYPHATILALRTFIGRWETETQAAVAARRTAGDRRVVYVDTTGWLTAEGLNDLVHPNDAGHAGIATELTPIVARYLRH</sequence>
<name>A0ABS5TAM0_9ACTN</name>
<dbReference type="Gene3D" id="2.60.120.260">
    <property type="entry name" value="Galactose-binding domain-like"/>
    <property type="match status" value="1"/>
</dbReference>
<keyword evidence="5" id="KW-1185">Reference proteome</keyword>
<dbReference type="PANTHER" id="PTHR37834:SF2">
    <property type="entry name" value="ESTERASE, SGNH HYDROLASE-TYPE"/>
    <property type="match status" value="1"/>
</dbReference>
<feature type="domain" description="SGNH hydrolase-type esterase" evidence="2">
    <location>
        <begin position="164"/>
        <end position="341"/>
    </location>
</feature>
<protein>
    <recommendedName>
        <fullName evidence="6">Lysophospholipase L1-like esterase</fullName>
    </recommendedName>
</protein>
<reference evidence="4 5" key="1">
    <citation type="submission" date="2021-05" db="EMBL/GenBank/DDBJ databases">
        <title>Kineosporia and Streptomyces sp. nov. two new marine actinobacteria isolated from Coral.</title>
        <authorList>
            <person name="Buangrab K."/>
            <person name="Sutthacheep M."/>
            <person name="Yeemin T."/>
            <person name="Harunari E."/>
            <person name="Igarashi Y."/>
            <person name="Kanchanasin P."/>
            <person name="Tanasupawat S."/>
            <person name="Phongsopitanun W."/>
        </authorList>
    </citation>
    <scope>NUCLEOTIDE SEQUENCE [LARGE SCALE GENOMIC DNA]</scope>
    <source>
        <strain evidence="4 5">J2-2</strain>
    </source>
</reference>
<proteinExistence type="predicted"/>
<evidence type="ECO:0000259" key="2">
    <source>
        <dbReference type="Pfam" id="PF13472"/>
    </source>
</evidence>
<feature type="domain" description="Carbohydrate esterase 2 N-terminal" evidence="3">
    <location>
        <begin position="51"/>
        <end position="154"/>
    </location>
</feature>
<dbReference type="EMBL" id="JAHBAY010000001">
    <property type="protein sequence ID" value="MBT0768107.1"/>
    <property type="molecule type" value="Genomic_DNA"/>
</dbReference>
<feature type="chain" id="PRO_5047448314" description="Lysophospholipase L1-like esterase" evidence="1">
    <location>
        <begin position="27"/>
        <end position="357"/>
    </location>
</feature>
<comment type="caution">
    <text evidence="4">The sequence shown here is derived from an EMBL/GenBank/DDBJ whole genome shotgun (WGS) entry which is preliminary data.</text>
</comment>
<dbReference type="CDD" id="cd01831">
    <property type="entry name" value="Endoglucanase_E_like"/>
    <property type="match status" value="1"/>
</dbReference>
<evidence type="ECO:0000313" key="4">
    <source>
        <dbReference type="EMBL" id="MBT0768107.1"/>
    </source>
</evidence>
<dbReference type="InterPro" id="IPR036514">
    <property type="entry name" value="SGNH_hydro_sf"/>
</dbReference>
<gene>
    <name evidence="4" type="ORF">KIH74_04185</name>
</gene>
<dbReference type="Pfam" id="PF13472">
    <property type="entry name" value="Lipase_GDSL_2"/>
    <property type="match status" value="1"/>
</dbReference>
<dbReference type="SUPFAM" id="SSF52266">
    <property type="entry name" value="SGNH hydrolase"/>
    <property type="match status" value="1"/>
</dbReference>
<dbReference type="PANTHER" id="PTHR37834">
    <property type="entry name" value="GDSL-LIKE LIPASE/ACYLHYDROLASE DOMAIN PROTEIN (AFU_ORTHOLOGUE AFUA_2G00620)"/>
    <property type="match status" value="1"/>
</dbReference>
<keyword evidence="1" id="KW-0732">Signal</keyword>
<dbReference type="InterPro" id="IPR052762">
    <property type="entry name" value="PCW_deacetylase/CE"/>
</dbReference>
<dbReference type="InterPro" id="IPR013830">
    <property type="entry name" value="SGNH_hydro"/>
</dbReference>
<dbReference type="Proteomes" id="UP001197247">
    <property type="component" value="Unassembled WGS sequence"/>
</dbReference>
<dbReference type="InterPro" id="IPR040794">
    <property type="entry name" value="CE2_N"/>
</dbReference>
<dbReference type="Gene3D" id="3.40.50.1110">
    <property type="entry name" value="SGNH hydrolase"/>
    <property type="match status" value="1"/>
</dbReference>
<dbReference type="RefSeq" id="WP_214154362.1">
    <property type="nucleotide sequence ID" value="NZ_JAHBAY010000001.1"/>
</dbReference>
<feature type="signal peptide" evidence="1">
    <location>
        <begin position="1"/>
        <end position="26"/>
    </location>
</feature>
<organism evidence="4 5">
    <name type="scientific">Kineosporia corallincola</name>
    <dbReference type="NCBI Taxonomy" id="2835133"/>
    <lineage>
        <taxon>Bacteria</taxon>
        <taxon>Bacillati</taxon>
        <taxon>Actinomycetota</taxon>
        <taxon>Actinomycetes</taxon>
        <taxon>Kineosporiales</taxon>
        <taxon>Kineosporiaceae</taxon>
        <taxon>Kineosporia</taxon>
    </lineage>
</organism>
<accession>A0ABS5TAM0</accession>
<evidence type="ECO:0008006" key="6">
    <source>
        <dbReference type="Google" id="ProtNLM"/>
    </source>
</evidence>
<evidence type="ECO:0000313" key="5">
    <source>
        <dbReference type="Proteomes" id="UP001197247"/>
    </source>
</evidence>
<evidence type="ECO:0000256" key="1">
    <source>
        <dbReference type="SAM" id="SignalP"/>
    </source>
</evidence>
<dbReference type="Pfam" id="PF17996">
    <property type="entry name" value="CE2_N"/>
    <property type="match status" value="1"/>
</dbReference>